<sequence length="243" mass="26505">MKIATIVKSELTDPKTYTTHRTKVFYHPEKLFLSDSDKAAVELAVKIAGNNGQVDLFTLEQGEVGVRVLHEALAMGAASATEFVGSDPNDPANAYLAAEKVSEYLKDQGYDLILVGDVVGSAPIAAYLAENLGFNLYENVTRLSPNWEYETELDRGQLKGKVQTPAVLTVEANAIEPELPSFPALEAAQKQTIKSVALNLDTEEASEVVVNQTQHPHVIWNLDEEPDAVEKLVAALRQDGIMK</sequence>
<dbReference type="Proteomes" id="UP000677218">
    <property type="component" value="Unassembled WGS sequence"/>
</dbReference>
<dbReference type="InterPro" id="IPR014729">
    <property type="entry name" value="Rossmann-like_a/b/a_fold"/>
</dbReference>
<dbReference type="EMBL" id="BMAY01000011">
    <property type="protein sequence ID" value="GFZ27472.1"/>
    <property type="molecule type" value="Genomic_DNA"/>
</dbReference>
<evidence type="ECO:0000313" key="3">
    <source>
        <dbReference type="Proteomes" id="UP000677218"/>
    </source>
</evidence>
<dbReference type="PANTHER" id="PTHR21294">
    <property type="entry name" value="ELECTRON TRANSFER FLAVOPROTEIN BETA-SUBUNIT"/>
    <property type="match status" value="1"/>
</dbReference>
<accession>A0A916QJI8</accession>
<protein>
    <recommendedName>
        <fullName evidence="1">Electron transfer flavoprotein alpha/beta-subunit N-terminal domain-containing protein</fullName>
    </recommendedName>
</protein>
<proteinExistence type="predicted"/>
<feature type="domain" description="Electron transfer flavoprotein alpha/beta-subunit N-terminal" evidence="1">
    <location>
        <begin position="22"/>
        <end position="205"/>
    </location>
</feature>
<dbReference type="SUPFAM" id="SSF52402">
    <property type="entry name" value="Adenine nucleotide alpha hydrolases-like"/>
    <property type="match status" value="1"/>
</dbReference>
<dbReference type="Gene3D" id="3.40.50.620">
    <property type="entry name" value="HUPs"/>
    <property type="match status" value="1"/>
</dbReference>
<dbReference type="GO" id="GO:0009055">
    <property type="term" value="F:electron transfer activity"/>
    <property type="evidence" value="ECO:0007669"/>
    <property type="project" value="InterPro"/>
</dbReference>
<evidence type="ECO:0000313" key="2">
    <source>
        <dbReference type="EMBL" id="GFZ27472.1"/>
    </source>
</evidence>
<dbReference type="PANTHER" id="PTHR21294:SF20">
    <property type="entry name" value="ELECTRON TRANSFER FLAVOPROTEIN, SUBUNIT BETA (ETFB)"/>
    <property type="match status" value="1"/>
</dbReference>
<dbReference type="Pfam" id="PF01012">
    <property type="entry name" value="ETF"/>
    <property type="match status" value="1"/>
</dbReference>
<comment type="caution">
    <text evidence="2">The sequence shown here is derived from an EMBL/GenBank/DDBJ whole genome shotgun (WGS) entry which is preliminary data.</text>
</comment>
<name>A0A916QJI8_9LACO</name>
<dbReference type="AlphaFoldDB" id="A0A916QJI8"/>
<reference evidence="2" key="1">
    <citation type="submission" date="2020-08" db="EMBL/GenBank/DDBJ databases">
        <title>Taxonomic study for Lactobacillus species isolated from hardwood bark.</title>
        <authorList>
            <person name="Tohno M."/>
            <person name="Tanizawa Y."/>
        </authorList>
    </citation>
    <scope>NUCLEOTIDE SEQUENCE</scope>
    <source>
        <strain evidence="2">B40</strain>
    </source>
</reference>
<dbReference type="SMART" id="SM00893">
    <property type="entry name" value="ETF"/>
    <property type="match status" value="1"/>
</dbReference>
<evidence type="ECO:0000259" key="1">
    <source>
        <dbReference type="SMART" id="SM00893"/>
    </source>
</evidence>
<gene>
    <name evidence="2" type="ORF">LCB40_13520</name>
</gene>
<dbReference type="RefSeq" id="WP_212781160.1">
    <property type="nucleotide sequence ID" value="NZ_BMAY01000011.1"/>
</dbReference>
<dbReference type="InterPro" id="IPR012255">
    <property type="entry name" value="ETF_b"/>
</dbReference>
<keyword evidence="3" id="KW-1185">Reference proteome</keyword>
<dbReference type="InterPro" id="IPR014730">
    <property type="entry name" value="ETF_a/b_N"/>
</dbReference>
<organism evidence="2 3">
    <name type="scientific">Lactobacillus corticis</name>
    <dbReference type="NCBI Taxonomy" id="2201249"/>
    <lineage>
        <taxon>Bacteria</taxon>
        <taxon>Bacillati</taxon>
        <taxon>Bacillota</taxon>
        <taxon>Bacilli</taxon>
        <taxon>Lactobacillales</taxon>
        <taxon>Lactobacillaceae</taxon>
        <taxon>Lactobacillus</taxon>
    </lineage>
</organism>